<dbReference type="InterPro" id="IPR050126">
    <property type="entry name" value="Ap4A_hydrolase"/>
</dbReference>
<dbReference type="PANTHER" id="PTHR42850">
    <property type="entry name" value="METALLOPHOSPHOESTERASE"/>
    <property type="match status" value="1"/>
</dbReference>
<protein>
    <submittedName>
        <fullName evidence="2">Serine/threonine protein phosphatase</fullName>
    </submittedName>
</protein>
<accession>A0A5M3T358</accession>
<dbReference type="Gene3D" id="3.60.21.10">
    <property type="match status" value="1"/>
</dbReference>
<dbReference type="CDD" id="cd00144">
    <property type="entry name" value="MPP_PPP_family"/>
    <property type="match status" value="1"/>
</dbReference>
<dbReference type="Proteomes" id="UP000326169">
    <property type="component" value="Unassembled WGS sequence"/>
</dbReference>
<gene>
    <name evidence="2" type="ORF">NIES46_22260</name>
</gene>
<organism evidence="2 3">
    <name type="scientific">Limnospira platensis NIES-46</name>
    <dbReference type="NCBI Taxonomy" id="1236695"/>
    <lineage>
        <taxon>Bacteria</taxon>
        <taxon>Bacillati</taxon>
        <taxon>Cyanobacteriota</taxon>
        <taxon>Cyanophyceae</taxon>
        <taxon>Oscillatoriophycideae</taxon>
        <taxon>Oscillatoriales</taxon>
        <taxon>Sirenicapillariaceae</taxon>
        <taxon>Limnospira</taxon>
    </lineage>
</organism>
<dbReference type="EMBL" id="BIMW01000090">
    <property type="protein sequence ID" value="GCE94173.1"/>
    <property type="molecule type" value="Genomic_DNA"/>
</dbReference>
<dbReference type="GeneID" id="301683077"/>
<evidence type="ECO:0000313" key="3">
    <source>
        <dbReference type="Proteomes" id="UP000326169"/>
    </source>
</evidence>
<evidence type="ECO:0000259" key="1">
    <source>
        <dbReference type="Pfam" id="PF00149"/>
    </source>
</evidence>
<dbReference type="PANTHER" id="PTHR42850:SF4">
    <property type="entry name" value="ZINC-DEPENDENT ENDOPOLYPHOSPHATASE"/>
    <property type="match status" value="1"/>
</dbReference>
<feature type="domain" description="Calcineurin-like phosphoesterase" evidence="1">
    <location>
        <begin position="10"/>
        <end position="146"/>
    </location>
</feature>
<keyword evidence="3" id="KW-1185">Reference proteome</keyword>
<dbReference type="Pfam" id="PF00149">
    <property type="entry name" value="Metallophos"/>
    <property type="match status" value="1"/>
</dbReference>
<evidence type="ECO:0000313" key="2">
    <source>
        <dbReference type="EMBL" id="GCE94173.1"/>
    </source>
</evidence>
<dbReference type="SUPFAM" id="SSF56300">
    <property type="entry name" value="Metallo-dependent phosphatases"/>
    <property type="match status" value="1"/>
</dbReference>
<proteinExistence type="predicted"/>
<name>A0A5M3T358_LIMPL</name>
<dbReference type="InterPro" id="IPR029052">
    <property type="entry name" value="Metallo-depent_PP-like"/>
</dbReference>
<sequence>MSSRIHKPKRTLAIGDIHGCSVAFDALIRAIQLQPNDQIVTLGDYVDRGPDSKGILDRLIDLHDRGQLIALRGNHEILMLRSRSLGWNAWYHWQASGGEETMASYGHHGGYKWINSIPDKHWYFLEKVCRNWWENRSHFFVHANVYPNLPLNKQPERMLFWQSFDHPSPHYSGKTMVCGHTTQKTGQPLSIGHAICIDTWVCGQGWLTCLDVNSGRIWQANQKGEKQTGWIDDFEIPYVPIRLRMRLNRR</sequence>
<dbReference type="RefSeq" id="WP_014275637.1">
    <property type="nucleotide sequence ID" value="NZ_BIMW01000090.1"/>
</dbReference>
<comment type="caution">
    <text evidence="2">The sequence shown here is derived from an EMBL/GenBank/DDBJ whole genome shotgun (WGS) entry which is preliminary data.</text>
</comment>
<dbReference type="InterPro" id="IPR004843">
    <property type="entry name" value="Calcineurin-like_PHP"/>
</dbReference>
<reference evidence="2 3" key="1">
    <citation type="journal article" date="2019" name="J Genomics">
        <title>The Draft Genome of a Hydrogen-producing Cyanobacterium, Arthrospira platensis NIES-46.</title>
        <authorList>
            <person name="Suzuki S."/>
            <person name="Yamaguchi H."/>
            <person name="Kawachi M."/>
        </authorList>
    </citation>
    <scope>NUCLEOTIDE SEQUENCE [LARGE SCALE GENOMIC DNA]</scope>
    <source>
        <strain evidence="2 3">NIES-46</strain>
    </source>
</reference>